<dbReference type="PROSITE" id="PS00137">
    <property type="entry name" value="SUBTILASE_HIS"/>
    <property type="match status" value="1"/>
</dbReference>
<dbReference type="PANTHER" id="PTHR43806">
    <property type="entry name" value="PEPTIDASE S8"/>
    <property type="match status" value="1"/>
</dbReference>
<keyword evidence="3" id="KW-0720">Serine protease</keyword>
<evidence type="ECO:0000256" key="2">
    <source>
        <dbReference type="ARBA" id="ARBA00022670"/>
    </source>
</evidence>
<accession>A0A8X6FLF7</accession>
<dbReference type="PROSITE" id="PS51892">
    <property type="entry name" value="SUBTILASE"/>
    <property type="match status" value="1"/>
</dbReference>
<dbReference type="EMBL" id="BMAO01032679">
    <property type="protein sequence ID" value="GFQ83905.1"/>
    <property type="molecule type" value="Genomic_DNA"/>
</dbReference>
<dbReference type="PANTHER" id="PTHR43806:SF14">
    <property type="entry name" value="TRIPEPTIDYL-PEPTIDASE 2"/>
    <property type="match status" value="1"/>
</dbReference>
<dbReference type="Gene3D" id="2.20.25.690">
    <property type="match status" value="1"/>
</dbReference>
<name>A0A8X6FLF7_TRICU</name>
<dbReference type="GO" id="GO:0004252">
    <property type="term" value="F:serine-type endopeptidase activity"/>
    <property type="evidence" value="ECO:0007669"/>
    <property type="project" value="InterPro"/>
</dbReference>
<feature type="domain" description="Peptidase S8/S53" evidence="5">
    <location>
        <begin position="75"/>
        <end position="172"/>
    </location>
</feature>
<organism evidence="6 7">
    <name type="scientific">Trichonephila clavata</name>
    <name type="common">Joro spider</name>
    <name type="synonym">Nephila clavata</name>
    <dbReference type="NCBI Taxonomy" id="2740835"/>
    <lineage>
        <taxon>Eukaryota</taxon>
        <taxon>Metazoa</taxon>
        <taxon>Ecdysozoa</taxon>
        <taxon>Arthropoda</taxon>
        <taxon>Chelicerata</taxon>
        <taxon>Arachnida</taxon>
        <taxon>Araneae</taxon>
        <taxon>Araneomorphae</taxon>
        <taxon>Entelegynae</taxon>
        <taxon>Araneoidea</taxon>
        <taxon>Nephilidae</taxon>
        <taxon>Trichonephila</taxon>
    </lineage>
</organism>
<proteinExistence type="inferred from homology"/>
<dbReference type="Gene3D" id="3.40.50.200">
    <property type="entry name" value="Peptidase S8/S53 domain"/>
    <property type="match status" value="1"/>
</dbReference>
<sequence length="176" mass="19486">LSINEKLYKEELEAQLEVLNTLEKKYSDPGPTYDCVVFYDGKKWRVVIDTSEKGELEKCELLGIYSETYDYAMLTSSDRLNYCVNVYEDGNLLEIVSMSTGHGTHVASIAAAYFPDEPDKNGIAPGAQIVSIGIGDLRLTSMETGAALTRGFIKVMKSKCDIINMSYGEQSHWCGG</sequence>
<dbReference type="GO" id="GO:0005829">
    <property type="term" value="C:cytosol"/>
    <property type="evidence" value="ECO:0007669"/>
    <property type="project" value="TreeGrafter"/>
</dbReference>
<keyword evidence="2" id="KW-0645">Protease</keyword>
<dbReference type="AlphaFoldDB" id="A0A8X6FLF7"/>
<keyword evidence="7" id="KW-1185">Reference proteome</keyword>
<comment type="caution">
    <text evidence="4">Lacks conserved residue(s) required for the propagation of feature annotation.</text>
</comment>
<evidence type="ECO:0000313" key="7">
    <source>
        <dbReference type="Proteomes" id="UP000887116"/>
    </source>
</evidence>
<dbReference type="InterPro" id="IPR022398">
    <property type="entry name" value="Peptidase_S8_His-AS"/>
</dbReference>
<dbReference type="SUPFAM" id="SSF52743">
    <property type="entry name" value="Subtilisin-like"/>
    <property type="match status" value="1"/>
</dbReference>
<dbReference type="GO" id="GO:0008240">
    <property type="term" value="F:tripeptidyl-peptidase activity"/>
    <property type="evidence" value="ECO:0007669"/>
    <property type="project" value="TreeGrafter"/>
</dbReference>
<gene>
    <name evidence="6" type="primary">Tpp2</name>
    <name evidence="6" type="ORF">TNCT_315291</name>
</gene>
<dbReference type="InterPro" id="IPR036852">
    <property type="entry name" value="Peptidase_S8/S53_dom_sf"/>
</dbReference>
<reference evidence="6" key="1">
    <citation type="submission" date="2020-07" db="EMBL/GenBank/DDBJ databases">
        <title>Multicomponent nature underlies the extraordinary mechanical properties of spider dragline silk.</title>
        <authorList>
            <person name="Kono N."/>
            <person name="Nakamura H."/>
            <person name="Mori M."/>
            <person name="Yoshida Y."/>
            <person name="Ohtoshi R."/>
            <person name="Malay A.D."/>
            <person name="Moran D.A.P."/>
            <person name="Tomita M."/>
            <person name="Numata K."/>
            <person name="Arakawa K."/>
        </authorList>
    </citation>
    <scope>NUCLEOTIDE SEQUENCE</scope>
</reference>
<dbReference type="OrthoDB" id="6424942at2759"/>
<evidence type="ECO:0000256" key="1">
    <source>
        <dbReference type="ARBA" id="ARBA00011073"/>
    </source>
</evidence>
<comment type="caution">
    <text evidence="6">The sequence shown here is derived from an EMBL/GenBank/DDBJ whole genome shotgun (WGS) entry which is preliminary data.</text>
</comment>
<dbReference type="InterPro" id="IPR050131">
    <property type="entry name" value="Peptidase_S8_subtilisin-like"/>
</dbReference>
<protein>
    <submittedName>
        <fullName evidence="6">Tripeptidyl-peptidase 2</fullName>
    </submittedName>
</protein>
<dbReference type="Proteomes" id="UP000887116">
    <property type="component" value="Unassembled WGS sequence"/>
</dbReference>
<dbReference type="GO" id="GO:0006508">
    <property type="term" value="P:proteolysis"/>
    <property type="evidence" value="ECO:0007669"/>
    <property type="project" value="UniProtKB-KW"/>
</dbReference>
<feature type="non-terminal residue" evidence="6">
    <location>
        <position position="1"/>
    </location>
</feature>
<comment type="similarity">
    <text evidence="1 4">Belongs to the peptidase S8 family.</text>
</comment>
<evidence type="ECO:0000256" key="3">
    <source>
        <dbReference type="ARBA" id="ARBA00022825"/>
    </source>
</evidence>
<dbReference type="InterPro" id="IPR000209">
    <property type="entry name" value="Peptidase_S8/S53_dom"/>
</dbReference>
<evidence type="ECO:0000259" key="5">
    <source>
        <dbReference type="Pfam" id="PF00082"/>
    </source>
</evidence>
<evidence type="ECO:0000313" key="6">
    <source>
        <dbReference type="EMBL" id="GFQ83905.1"/>
    </source>
</evidence>
<evidence type="ECO:0000256" key="4">
    <source>
        <dbReference type="PROSITE-ProRule" id="PRU01240"/>
    </source>
</evidence>
<dbReference type="Pfam" id="PF00082">
    <property type="entry name" value="Peptidase_S8"/>
    <property type="match status" value="1"/>
</dbReference>
<keyword evidence="3" id="KW-0378">Hydrolase</keyword>